<organism evidence="3 4">
    <name type="scientific">Rhododendron simsii</name>
    <name type="common">Sims's rhododendron</name>
    <dbReference type="NCBI Taxonomy" id="118357"/>
    <lineage>
        <taxon>Eukaryota</taxon>
        <taxon>Viridiplantae</taxon>
        <taxon>Streptophyta</taxon>
        <taxon>Embryophyta</taxon>
        <taxon>Tracheophyta</taxon>
        <taxon>Spermatophyta</taxon>
        <taxon>Magnoliopsida</taxon>
        <taxon>eudicotyledons</taxon>
        <taxon>Gunneridae</taxon>
        <taxon>Pentapetalae</taxon>
        <taxon>asterids</taxon>
        <taxon>Ericales</taxon>
        <taxon>Ericaceae</taxon>
        <taxon>Ericoideae</taxon>
        <taxon>Rhodoreae</taxon>
        <taxon>Rhododendron</taxon>
    </lineage>
</organism>
<keyword evidence="1" id="KW-0812">Transmembrane</keyword>
<proteinExistence type="predicted"/>
<dbReference type="EMBL" id="WJXA01000004">
    <property type="protein sequence ID" value="KAF7146543.1"/>
    <property type="molecule type" value="Genomic_DNA"/>
</dbReference>
<keyword evidence="4" id="KW-1185">Reference proteome</keyword>
<name>A0A834H8D3_RHOSS</name>
<dbReference type="OrthoDB" id="17560at2759"/>
<feature type="transmembrane region" description="Helical" evidence="1">
    <location>
        <begin position="7"/>
        <end position="27"/>
    </location>
</feature>
<protein>
    <recommendedName>
        <fullName evidence="2">Dienelactone hydrolase domain-containing protein</fullName>
    </recommendedName>
</protein>
<dbReference type="AlphaFoldDB" id="A0A834H8D3"/>
<comment type="caution">
    <text evidence="3">The sequence shown here is derived from an EMBL/GenBank/DDBJ whole genome shotgun (WGS) entry which is preliminary data.</text>
</comment>
<evidence type="ECO:0000256" key="1">
    <source>
        <dbReference type="SAM" id="Phobius"/>
    </source>
</evidence>
<sequence length="662" mass="72180">MKVYCSLFWGVSLVYCTCLSIIVYLRMASSQCLENPPSLDSTSGIGSVQEIGDLKAYVTGPQDSKLAILLIHDAFGYEAPKLRKLADKVAANGFLVVVPDFFYGDPLDPDYSEVDRQAWLKAHSMDKGCEDAKPVIAALRSKGVTSIGAAGFCWGGVVVVKLARSKDIQAGVVLHPGPITEDDINEVICPIAILGAEIDRFSPPEQLKHLGEILSTKSGVDSFVKIFPGVNHGWAVRYSDDDESAVKSAEESHEDMLNWFTKKLADKVAANGFLVVVPDFFYGDPLDLGIPNVDSPDWKSWLKVHGMDKGCEDAKPVISALRSKGVTSIGAAGFCWGGVVVVKLARSDDIQAGVVLHPGPITDDDINEVKRPIAILGAEIDNSSPPEKVKHFGEILSAKSGVDSFVKIYPGVSHGWSVRYSDDDESAVKSAEESHEDMLNWFTKCQVKEVFSKTSSRARPNIKPYKTRNSIGYTLHIWKLADKVSANGFLVVVPDFFYGDPYPYDLDDPKLDREAWRKAHGKDKGCEDAKTVISALRSKGVTSVGAAGFCWGGVVVVKLASSDYIQAGVVLHPGRITEDEINEVKCPISILGAEIDSASPPEQMKHFGEILSAKPGVDSFVKIFPGVNHGWSVRYDDDNESAVKSAEESHEDMLDWFTKYIK</sequence>
<evidence type="ECO:0000313" key="4">
    <source>
        <dbReference type="Proteomes" id="UP000626092"/>
    </source>
</evidence>
<accession>A0A834H8D3</accession>
<dbReference type="InterPro" id="IPR029058">
    <property type="entry name" value="AB_hydrolase_fold"/>
</dbReference>
<dbReference type="PANTHER" id="PTHR17630:SF52">
    <property type="entry name" value="ENDO-1,3-1,4-BETA-D-GLUCANASE-LIKE PROTEIN"/>
    <property type="match status" value="1"/>
</dbReference>
<dbReference type="SUPFAM" id="SSF53474">
    <property type="entry name" value="alpha/beta-Hydrolases"/>
    <property type="match status" value="3"/>
</dbReference>
<keyword evidence="1" id="KW-0472">Membrane</keyword>
<dbReference type="InterPro" id="IPR002925">
    <property type="entry name" value="Dienelactn_hydro"/>
</dbReference>
<dbReference type="Proteomes" id="UP000626092">
    <property type="component" value="Unassembled WGS sequence"/>
</dbReference>
<dbReference type="GO" id="GO:0016787">
    <property type="term" value="F:hydrolase activity"/>
    <property type="evidence" value="ECO:0007669"/>
    <property type="project" value="InterPro"/>
</dbReference>
<dbReference type="Gene3D" id="3.40.50.1820">
    <property type="entry name" value="alpha/beta hydrolase"/>
    <property type="match status" value="3"/>
</dbReference>
<dbReference type="Pfam" id="PF01738">
    <property type="entry name" value="DLH"/>
    <property type="match status" value="2"/>
</dbReference>
<dbReference type="PANTHER" id="PTHR17630">
    <property type="entry name" value="DIENELACTONE HYDROLASE"/>
    <property type="match status" value="1"/>
</dbReference>
<feature type="domain" description="Dienelactone hydrolase" evidence="2">
    <location>
        <begin position="54"/>
        <end position="262"/>
    </location>
</feature>
<reference evidence="3" key="1">
    <citation type="submission" date="2019-11" db="EMBL/GenBank/DDBJ databases">
        <authorList>
            <person name="Liu Y."/>
            <person name="Hou J."/>
            <person name="Li T.-Q."/>
            <person name="Guan C.-H."/>
            <person name="Wu X."/>
            <person name="Wu H.-Z."/>
            <person name="Ling F."/>
            <person name="Zhang R."/>
            <person name="Shi X.-G."/>
            <person name="Ren J.-P."/>
            <person name="Chen E.-F."/>
            <person name="Sun J.-M."/>
        </authorList>
    </citation>
    <scope>NUCLEOTIDE SEQUENCE</scope>
    <source>
        <strain evidence="3">Adult_tree_wgs_1</strain>
        <tissue evidence="3">Leaves</tissue>
    </source>
</reference>
<keyword evidence="1" id="KW-1133">Transmembrane helix</keyword>
<feature type="domain" description="Dienelactone hydrolase" evidence="2">
    <location>
        <begin position="471"/>
        <end position="660"/>
    </location>
</feature>
<evidence type="ECO:0000313" key="3">
    <source>
        <dbReference type="EMBL" id="KAF7146543.1"/>
    </source>
</evidence>
<gene>
    <name evidence="3" type="ORF">RHSIM_Rhsim04G0207900</name>
</gene>
<evidence type="ECO:0000259" key="2">
    <source>
        <dbReference type="Pfam" id="PF01738"/>
    </source>
</evidence>